<dbReference type="GO" id="GO:0005737">
    <property type="term" value="C:cytoplasm"/>
    <property type="evidence" value="ECO:0007669"/>
    <property type="project" value="UniProtKB-SubCell"/>
</dbReference>
<reference evidence="15 16" key="1">
    <citation type="submission" date="2016-05" db="EMBL/GenBank/DDBJ databases">
        <title>Diversity and Homogeneity among Thermoacidophilic Verrucomicrobia Methanotrophs Linked with Geographical Origin.</title>
        <authorList>
            <person name="Erikstad H.-A."/>
            <person name="Smestad N.B."/>
            <person name="Ceballos R.M."/>
            <person name="Birkeland N.-K."/>
        </authorList>
    </citation>
    <scope>NUCLEOTIDE SEQUENCE [LARGE SCALE GENOMIC DNA]</scope>
    <source>
        <strain evidence="15 16">Phi</strain>
    </source>
</reference>
<dbReference type="InterPro" id="IPR005863">
    <property type="entry name" value="UDP-N-AcMur_synth"/>
</dbReference>
<evidence type="ECO:0000256" key="2">
    <source>
        <dbReference type="ARBA" id="ARBA00022598"/>
    </source>
</evidence>
<dbReference type="Pfam" id="PF02875">
    <property type="entry name" value="Mur_ligase_C"/>
    <property type="match status" value="1"/>
</dbReference>
<dbReference type="Gene3D" id="3.90.190.20">
    <property type="entry name" value="Mur ligase, C-terminal domain"/>
    <property type="match status" value="1"/>
</dbReference>
<name>A0A4Y8PFR3_9BACT</name>
<feature type="domain" description="Mur ligase central" evidence="14">
    <location>
        <begin position="111"/>
        <end position="296"/>
    </location>
</feature>
<evidence type="ECO:0000259" key="12">
    <source>
        <dbReference type="Pfam" id="PF01225"/>
    </source>
</evidence>
<dbReference type="PANTHER" id="PTHR43024">
    <property type="entry name" value="UDP-N-ACETYLMURAMOYL-TRIPEPTIDE--D-ALANYL-D-ALANINE LIGASE"/>
    <property type="match status" value="1"/>
</dbReference>
<keyword evidence="6 10" id="KW-0133">Cell shape</keyword>
<dbReference type="GO" id="GO:0071555">
    <property type="term" value="P:cell wall organization"/>
    <property type="evidence" value="ECO:0007669"/>
    <property type="project" value="UniProtKB-KW"/>
</dbReference>
<evidence type="ECO:0000256" key="6">
    <source>
        <dbReference type="ARBA" id="ARBA00022960"/>
    </source>
</evidence>
<dbReference type="Pfam" id="PF01225">
    <property type="entry name" value="Mur_ligase"/>
    <property type="match status" value="1"/>
</dbReference>
<dbReference type="RefSeq" id="WP_134439466.1">
    <property type="nucleotide sequence ID" value="NZ_LXQC01000112.1"/>
</dbReference>
<dbReference type="GO" id="GO:0008360">
    <property type="term" value="P:regulation of cell shape"/>
    <property type="evidence" value="ECO:0007669"/>
    <property type="project" value="UniProtKB-KW"/>
</dbReference>
<dbReference type="SUPFAM" id="SSF63418">
    <property type="entry name" value="MurE/MurF N-terminal domain"/>
    <property type="match status" value="1"/>
</dbReference>
<evidence type="ECO:0000256" key="3">
    <source>
        <dbReference type="ARBA" id="ARBA00022618"/>
    </source>
</evidence>
<evidence type="ECO:0000256" key="8">
    <source>
        <dbReference type="ARBA" id="ARBA00023306"/>
    </source>
</evidence>
<comment type="similarity">
    <text evidence="10">Belongs to the MurCDEF family. MurF subfamily.</text>
</comment>
<evidence type="ECO:0000259" key="13">
    <source>
        <dbReference type="Pfam" id="PF02875"/>
    </source>
</evidence>
<evidence type="ECO:0000256" key="7">
    <source>
        <dbReference type="ARBA" id="ARBA00022984"/>
    </source>
</evidence>
<dbReference type="PANTHER" id="PTHR43024:SF1">
    <property type="entry name" value="UDP-N-ACETYLMURAMOYL-TRIPEPTIDE--D-ALANYL-D-ALANINE LIGASE"/>
    <property type="match status" value="1"/>
</dbReference>
<evidence type="ECO:0000256" key="5">
    <source>
        <dbReference type="ARBA" id="ARBA00022840"/>
    </source>
</evidence>
<evidence type="ECO:0000256" key="1">
    <source>
        <dbReference type="ARBA" id="ARBA00022490"/>
    </source>
</evidence>
<evidence type="ECO:0000256" key="11">
    <source>
        <dbReference type="RuleBase" id="RU004136"/>
    </source>
</evidence>
<dbReference type="Gene3D" id="3.40.1390.10">
    <property type="entry name" value="MurE/MurF, N-terminal domain"/>
    <property type="match status" value="1"/>
</dbReference>
<keyword evidence="8 10" id="KW-0131">Cell cycle</keyword>
<comment type="subcellular location">
    <subcellularLocation>
        <location evidence="10 11">Cytoplasm</location>
    </subcellularLocation>
</comment>
<dbReference type="Proteomes" id="UP000297713">
    <property type="component" value="Unassembled WGS sequence"/>
</dbReference>
<dbReference type="NCBIfam" id="TIGR01143">
    <property type="entry name" value="murF"/>
    <property type="match status" value="1"/>
</dbReference>
<evidence type="ECO:0000313" key="16">
    <source>
        <dbReference type="Proteomes" id="UP000297713"/>
    </source>
</evidence>
<dbReference type="InterPro" id="IPR004101">
    <property type="entry name" value="Mur_ligase_C"/>
</dbReference>
<dbReference type="GO" id="GO:0005524">
    <property type="term" value="F:ATP binding"/>
    <property type="evidence" value="ECO:0007669"/>
    <property type="project" value="UniProtKB-UniRule"/>
</dbReference>
<keyword evidence="5 10" id="KW-0067">ATP-binding</keyword>
<feature type="domain" description="Mur ligase N-terminal catalytic" evidence="12">
    <location>
        <begin position="28"/>
        <end position="100"/>
    </location>
</feature>
<evidence type="ECO:0000259" key="14">
    <source>
        <dbReference type="Pfam" id="PF08245"/>
    </source>
</evidence>
<evidence type="ECO:0000313" key="15">
    <source>
        <dbReference type="EMBL" id="TFE70809.1"/>
    </source>
</evidence>
<keyword evidence="7 10" id="KW-0573">Peptidoglycan synthesis</keyword>
<dbReference type="Gene3D" id="3.40.1190.10">
    <property type="entry name" value="Mur-like, catalytic domain"/>
    <property type="match status" value="1"/>
</dbReference>
<dbReference type="GO" id="GO:0047480">
    <property type="term" value="F:UDP-N-acetylmuramoyl-tripeptide-D-alanyl-D-alanine ligase activity"/>
    <property type="evidence" value="ECO:0007669"/>
    <property type="project" value="UniProtKB-UniRule"/>
</dbReference>
<dbReference type="Pfam" id="PF08245">
    <property type="entry name" value="Mur_ligase_M"/>
    <property type="match status" value="1"/>
</dbReference>
<comment type="caution">
    <text evidence="15">The sequence shown here is derived from an EMBL/GenBank/DDBJ whole genome shotgun (WGS) entry which is preliminary data.</text>
</comment>
<sequence>MELLSIEEIAKWVDGEIVGAKTPVLVSDISTDSRTLKTGDCFIALRGRNFDGMDFVADAVQKGAVAVVVDREPRSSASLSIPVIRVRDSLEALQRLARFYRKELKAKIVAITGSSGKTSTKEMVGSVLSQKYKTVCTSGNFNNQIGLPLSLLRMDKTTEYGVFELGTNHPGEIGVLAQLAAPDIVIITNIGSAHVGNFGSVDTLAKEKTDLLSFVSAKGVAILSDDDYWSKRLHTRSVGQVIWVGNQQNSVCWLDRLEMTERGIRYGICRHKEKFEVFLPTVSREMAKNSLFAAAVGFLSCLSSEEIAAGLRKTYFPAGRLTVHPIKNGFLIDDSYNANPESMLSALRALIEFPFPSKKIAIMGSMGELGSKSSAFHSMIGSFAGGLPLWSVILIGPNWKDMLEGFQSSSFPTDCIFGAEDIEEAYYCLRKLLNGRVTLLVKGSRFLKLDRIVEKVLCL</sequence>
<feature type="domain" description="Mur ligase C-terminal" evidence="13">
    <location>
        <begin position="319"/>
        <end position="445"/>
    </location>
</feature>
<dbReference type="InterPro" id="IPR051046">
    <property type="entry name" value="MurCDEF_CellWall_CoF430Synth"/>
</dbReference>
<dbReference type="InterPro" id="IPR000713">
    <property type="entry name" value="Mur_ligase_N"/>
</dbReference>
<dbReference type="InterPro" id="IPR035911">
    <property type="entry name" value="MurE/MurF_N"/>
</dbReference>
<keyword evidence="4 10" id="KW-0547">Nucleotide-binding</keyword>
<accession>A0A4Y8PFR3</accession>
<gene>
    <name evidence="10" type="primary">murF</name>
    <name evidence="15" type="ORF">A7Q10_00270</name>
</gene>
<dbReference type="GO" id="GO:0009252">
    <property type="term" value="P:peptidoglycan biosynthetic process"/>
    <property type="evidence" value="ECO:0007669"/>
    <property type="project" value="UniProtKB-UniRule"/>
</dbReference>
<keyword evidence="2 10" id="KW-0436">Ligase</keyword>
<organism evidence="15 16">
    <name type="scientific">Methylacidiphilum caldifontis</name>
    <dbReference type="NCBI Taxonomy" id="2795386"/>
    <lineage>
        <taxon>Bacteria</taxon>
        <taxon>Pseudomonadati</taxon>
        <taxon>Verrucomicrobiota</taxon>
        <taxon>Methylacidiphilae</taxon>
        <taxon>Methylacidiphilales</taxon>
        <taxon>Methylacidiphilaceae</taxon>
        <taxon>Methylacidiphilum (ex Ratnadevi et al. 2023)</taxon>
    </lineage>
</organism>
<dbReference type="SUPFAM" id="SSF53244">
    <property type="entry name" value="MurD-like peptide ligases, peptide-binding domain"/>
    <property type="match status" value="1"/>
</dbReference>
<dbReference type="InterPro" id="IPR036565">
    <property type="entry name" value="Mur-like_cat_sf"/>
</dbReference>
<keyword evidence="1 10" id="KW-0963">Cytoplasm</keyword>
<evidence type="ECO:0000256" key="4">
    <source>
        <dbReference type="ARBA" id="ARBA00022741"/>
    </source>
</evidence>
<keyword evidence="3 10" id="KW-0132">Cell division</keyword>
<dbReference type="GO" id="GO:0008766">
    <property type="term" value="F:UDP-N-acetylmuramoylalanyl-D-glutamyl-2,6-diaminopimelate-D-alanyl-D-alanine ligase activity"/>
    <property type="evidence" value="ECO:0007669"/>
    <property type="project" value="RHEA"/>
</dbReference>
<comment type="pathway">
    <text evidence="10 11">Cell wall biogenesis; peptidoglycan biosynthesis.</text>
</comment>
<dbReference type="EC" id="6.3.2.10" evidence="10 11"/>
<dbReference type="EMBL" id="LXQC01000112">
    <property type="protein sequence ID" value="TFE70809.1"/>
    <property type="molecule type" value="Genomic_DNA"/>
</dbReference>
<dbReference type="UniPathway" id="UPA00219"/>
<evidence type="ECO:0000256" key="9">
    <source>
        <dbReference type="ARBA" id="ARBA00023316"/>
    </source>
</evidence>
<dbReference type="SUPFAM" id="SSF53623">
    <property type="entry name" value="MurD-like peptide ligases, catalytic domain"/>
    <property type="match status" value="1"/>
</dbReference>
<dbReference type="GO" id="GO:0051301">
    <property type="term" value="P:cell division"/>
    <property type="evidence" value="ECO:0007669"/>
    <property type="project" value="UniProtKB-KW"/>
</dbReference>
<feature type="binding site" evidence="10">
    <location>
        <begin position="113"/>
        <end position="119"/>
    </location>
    <ligand>
        <name>ATP</name>
        <dbReference type="ChEBI" id="CHEBI:30616"/>
    </ligand>
</feature>
<dbReference type="AlphaFoldDB" id="A0A4Y8PFR3"/>
<evidence type="ECO:0000256" key="10">
    <source>
        <dbReference type="HAMAP-Rule" id="MF_02019"/>
    </source>
</evidence>
<comment type="catalytic activity">
    <reaction evidence="10 11">
        <text>D-alanyl-D-alanine + UDP-N-acetyl-alpha-D-muramoyl-L-alanyl-gamma-D-glutamyl-meso-2,6-diaminopimelate + ATP = UDP-N-acetyl-alpha-D-muramoyl-L-alanyl-gamma-D-glutamyl-meso-2,6-diaminopimeloyl-D-alanyl-D-alanine + ADP + phosphate + H(+)</text>
        <dbReference type="Rhea" id="RHEA:28374"/>
        <dbReference type="ChEBI" id="CHEBI:15378"/>
        <dbReference type="ChEBI" id="CHEBI:30616"/>
        <dbReference type="ChEBI" id="CHEBI:43474"/>
        <dbReference type="ChEBI" id="CHEBI:57822"/>
        <dbReference type="ChEBI" id="CHEBI:61386"/>
        <dbReference type="ChEBI" id="CHEBI:83905"/>
        <dbReference type="ChEBI" id="CHEBI:456216"/>
        <dbReference type="EC" id="6.3.2.10"/>
    </reaction>
</comment>
<keyword evidence="16" id="KW-1185">Reference proteome</keyword>
<keyword evidence="9 10" id="KW-0961">Cell wall biogenesis/degradation</keyword>
<protein>
    <recommendedName>
        <fullName evidence="10 11">UDP-N-acetylmuramoyl-tripeptide--D-alanyl-D-alanine ligase</fullName>
        <ecNumber evidence="10 11">6.3.2.10</ecNumber>
    </recommendedName>
    <alternativeName>
        <fullName evidence="10">D-alanyl-D-alanine-adding enzyme</fullName>
    </alternativeName>
</protein>
<dbReference type="HAMAP" id="MF_02019">
    <property type="entry name" value="MurF"/>
    <property type="match status" value="1"/>
</dbReference>
<dbReference type="InterPro" id="IPR036615">
    <property type="entry name" value="Mur_ligase_C_dom_sf"/>
</dbReference>
<dbReference type="InterPro" id="IPR013221">
    <property type="entry name" value="Mur_ligase_cen"/>
</dbReference>
<dbReference type="OrthoDB" id="9801978at2"/>
<comment type="function">
    <text evidence="10 11">Involved in cell wall formation. Catalyzes the final step in the synthesis of UDP-N-acetylmuramoyl-pentapeptide, the precursor of murein.</text>
</comment>
<proteinExistence type="inferred from homology"/>